<dbReference type="AlphaFoldDB" id="A0A8J6NZ66"/>
<dbReference type="EMBL" id="JACRTL010000001">
    <property type="protein sequence ID" value="MBC8609619.1"/>
    <property type="molecule type" value="Genomic_DNA"/>
</dbReference>
<sequence length="112" mass="12856">MMENTALLWPRTRGWDDKRFVTPHGWTAAEVFHLLRDALVYEKDGALVIGLGIPEEWKDKPFSVKKLPTYFGKADITYDPQTKQLQVSTERTPENGIHSKLPFDVTIVRQDG</sequence>
<proteinExistence type="predicted"/>
<evidence type="ECO:0000313" key="1">
    <source>
        <dbReference type="EMBL" id="MBC8609619.1"/>
    </source>
</evidence>
<comment type="caution">
    <text evidence="1">The sequence shown here is derived from an EMBL/GenBank/DDBJ whole genome shotgun (WGS) entry which is preliminary data.</text>
</comment>
<keyword evidence="2" id="KW-1185">Reference proteome</keyword>
<accession>A0A8J6NZ66</accession>
<reference evidence="1" key="1">
    <citation type="submission" date="2020-08" db="EMBL/GenBank/DDBJ databases">
        <title>Genome public.</title>
        <authorList>
            <person name="Liu C."/>
            <person name="Sun Q."/>
        </authorList>
    </citation>
    <scope>NUCLEOTIDE SEQUENCE</scope>
    <source>
        <strain evidence="1">NSJ-15</strain>
    </source>
</reference>
<dbReference type="RefSeq" id="WP_187536120.1">
    <property type="nucleotide sequence ID" value="NZ_JACRTL010000001.1"/>
</dbReference>
<dbReference type="Proteomes" id="UP000632659">
    <property type="component" value="Unassembled WGS sequence"/>
</dbReference>
<organism evidence="1 2">
    <name type="scientific">Massiliimalia timonensis</name>
    <dbReference type="NCBI Taxonomy" id="1987501"/>
    <lineage>
        <taxon>Bacteria</taxon>
        <taxon>Bacillati</taxon>
        <taxon>Bacillota</taxon>
        <taxon>Clostridia</taxon>
        <taxon>Eubacteriales</taxon>
        <taxon>Oscillospiraceae</taxon>
        <taxon>Massiliimalia</taxon>
    </lineage>
</organism>
<protein>
    <submittedName>
        <fullName evidence="1">Uncharacterized protein</fullName>
    </submittedName>
</protein>
<gene>
    <name evidence="1" type="ORF">H8702_00605</name>
</gene>
<name>A0A8J6NZ66_9FIRM</name>
<evidence type="ECO:0000313" key="2">
    <source>
        <dbReference type="Proteomes" id="UP000632659"/>
    </source>
</evidence>